<keyword evidence="3" id="KW-1185">Reference proteome</keyword>
<evidence type="ECO:0000313" key="2">
    <source>
        <dbReference type="EMBL" id="TKW25148.1"/>
    </source>
</evidence>
<evidence type="ECO:0000256" key="1">
    <source>
        <dbReference type="SAM" id="SignalP"/>
    </source>
</evidence>
<proteinExistence type="predicted"/>
<dbReference type="EMBL" id="CM016554">
    <property type="protein sequence ID" value="TKW25148.1"/>
    <property type="molecule type" value="Genomic_DNA"/>
</dbReference>
<keyword evidence="1" id="KW-0732">Signal</keyword>
<dbReference type="AlphaFoldDB" id="A0A4U6V7J0"/>
<evidence type="ECO:0000313" key="3">
    <source>
        <dbReference type="Proteomes" id="UP000298652"/>
    </source>
</evidence>
<gene>
    <name evidence="2" type="ORF">SEVIR_3G096966v2</name>
</gene>
<dbReference type="Gramene" id="TKW25148">
    <property type="protein sequence ID" value="TKW25148"/>
    <property type="gene ID" value="SEVIR_3G096966v2"/>
</dbReference>
<name>A0A4U6V7J0_SETVI</name>
<accession>A0A4U6V7J0</accession>
<feature type="signal peptide" evidence="1">
    <location>
        <begin position="1"/>
        <end position="18"/>
    </location>
</feature>
<protein>
    <submittedName>
        <fullName evidence="2">Uncharacterized protein</fullName>
    </submittedName>
</protein>
<sequence length="42" mass="4896">MSSIRFLWLMLCTPSILNYMSFSISKFIDFCYASIHILCLDA</sequence>
<feature type="chain" id="PRO_5020257734" evidence="1">
    <location>
        <begin position="19"/>
        <end position="42"/>
    </location>
</feature>
<organism evidence="2 3">
    <name type="scientific">Setaria viridis</name>
    <name type="common">Green bristlegrass</name>
    <name type="synonym">Setaria italica subsp. viridis</name>
    <dbReference type="NCBI Taxonomy" id="4556"/>
    <lineage>
        <taxon>Eukaryota</taxon>
        <taxon>Viridiplantae</taxon>
        <taxon>Streptophyta</taxon>
        <taxon>Embryophyta</taxon>
        <taxon>Tracheophyta</taxon>
        <taxon>Spermatophyta</taxon>
        <taxon>Magnoliopsida</taxon>
        <taxon>Liliopsida</taxon>
        <taxon>Poales</taxon>
        <taxon>Poaceae</taxon>
        <taxon>PACMAD clade</taxon>
        <taxon>Panicoideae</taxon>
        <taxon>Panicodae</taxon>
        <taxon>Paniceae</taxon>
        <taxon>Cenchrinae</taxon>
        <taxon>Setaria</taxon>
    </lineage>
</organism>
<dbReference type="Proteomes" id="UP000298652">
    <property type="component" value="Chromosome 3"/>
</dbReference>
<reference evidence="2" key="1">
    <citation type="submission" date="2019-03" db="EMBL/GenBank/DDBJ databases">
        <title>WGS assembly of Setaria viridis.</title>
        <authorList>
            <person name="Huang P."/>
            <person name="Jenkins J."/>
            <person name="Grimwood J."/>
            <person name="Barry K."/>
            <person name="Healey A."/>
            <person name="Mamidi S."/>
            <person name="Sreedasyam A."/>
            <person name="Shu S."/>
            <person name="Feldman M."/>
            <person name="Wu J."/>
            <person name="Yu Y."/>
            <person name="Chen C."/>
            <person name="Johnson J."/>
            <person name="Rokhsar D."/>
            <person name="Baxter I."/>
            <person name="Schmutz J."/>
            <person name="Brutnell T."/>
            <person name="Kellogg E."/>
        </authorList>
    </citation>
    <scope>NUCLEOTIDE SEQUENCE [LARGE SCALE GENOMIC DNA]</scope>
</reference>